<proteinExistence type="predicted"/>
<gene>
    <name evidence="2" type="ORF">OS493_006752</name>
</gene>
<organism evidence="2 3">
    <name type="scientific">Desmophyllum pertusum</name>
    <dbReference type="NCBI Taxonomy" id="174260"/>
    <lineage>
        <taxon>Eukaryota</taxon>
        <taxon>Metazoa</taxon>
        <taxon>Cnidaria</taxon>
        <taxon>Anthozoa</taxon>
        <taxon>Hexacorallia</taxon>
        <taxon>Scleractinia</taxon>
        <taxon>Caryophylliina</taxon>
        <taxon>Caryophylliidae</taxon>
        <taxon>Desmophyllum</taxon>
    </lineage>
</organism>
<keyword evidence="3" id="KW-1185">Reference proteome</keyword>
<comment type="caution">
    <text evidence="2">The sequence shown here is derived from an EMBL/GenBank/DDBJ whole genome shotgun (WGS) entry which is preliminary data.</text>
</comment>
<evidence type="ECO:0000259" key="1">
    <source>
        <dbReference type="Pfam" id="PF13358"/>
    </source>
</evidence>
<accession>A0A9W9ZVJ2</accession>
<evidence type="ECO:0000313" key="2">
    <source>
        <dbReference type="EMBL" id="KAJ7386739.1"/>
    </source>
</evidence>
<dbReference type="AlphaFoldDB" id="A0A9W9ZVJ2"/>
<feature type="domain" description="Tc1-like transposase DDE" evidence="1">
    <location>
        <begin position="332"/>
        <end position="379"/>
    </location>
</feature>
<reference evidence="2" key="1">
    <citation type="submission" date="2023-01" db="EMBL/GenBank/DDBJ databases">
        <title>Genome assembly of the deep-sea coral Lophelia pertusa.</title>
        <authorList>
            <person name="Herrera S."/>
            <person name="Cordes E."/>
        </authorList>
    </citation>
    <scope>NUCLEOTIDE SEQUENCE</scope>
    <source>
        <strain evidence="2">USNM1676648</strain>
        <tissue evidence="2">Polyp</tissue>
    </source>
</reference>
<name>A0A9W9ZVJ2_9CNID</name>
<dbReference type="GO" id="GO:0003676">
    <property type="term" value="F:nucleic acid binding"/>
    <property type="evidence" value="ECO:0007669"/>
    <property type="project" value="InterPro"/>
</dbReference>
<dbReference type="InterPro" id="IPR036397">
    <property type="entry name" value="RNaseH_sf"/>
</dbReference>
<evidence type="ECO:0000313" key="3">
    <source>
        <dbReference type="Proteomes" id="UP001163046"/>
    </source>
</evidence>
<dbReference type="Proteomes" id="UP001163046">
    <property type="component" value="Unassembled WGS sequence"/>
</dbReference>
<dbReference type="EMBL" id="MU825875">
    <property type="protein sequence ID" value="KAJ7386739.1"/>
    <property type="molecule type" value="Genomic_DNA"/>
</dbReference>
<dbReference type="Gene3D" id="3.30.420.10">
    <property type="entry name" value="Ribonuclease H-like superfamily/Ribonuclease H"/>
    <property type="match status" value="1"/>
</dbReference>
<sequence length="415" mass="46163">MSAKEEGMRKETDQVHIHELIEERVVEDQRNELNANGSVLAFTHKERWEYPVKDDKEITTPLKRGETTPCSSQSCKSASGEKVELKISSSGTTAADLHAKADQLIQQVSLMMHQIDQLSAAVAKFAKYKVSIKKRYKSIDDPEDRPSVVKMPPAPAFAPAPAPVAPFFSLTAMSHQVKKVRSLPVQKQTAVEKCIHLNQKRLLSSIGVWHLVFGHSLPPVHSGGRLLLGGAVCATAVLDRSMPAPYSQDLRDLWFVWSLGLSVEEAAFYLGVSTWTVERYLTKLTNTGGVHNVALQRSEVLRTEFWANICTFDPSMLVFVDESGFVSSMSNNAAIHHVADVVHAIHTTGALLVFLPPYSPDFMPCEGIFSEVKLWIRANDAAWRACNEPEQMVFEGFLNVPRTDVRNFIHHAGYT</sequence>
<dbReference type="Pfam" id="PF13358">
    <property type="entry name" value="DDE_3"/>
    <property type="match status" value="1"/>
</dbReference>
<dbReference type="OrthoDB" id="5973592at2759"/>
<protein>
    <recommendedName>
        <fullName evidence="1">Tc1-like transposase DDE domain-containing protein</fullName>
    </recommendedName>
</protein>
<dbReference type="InterPro" id="IPR038717">
    <property type="entry name" value="Tc1-like_DDE_dom"/>
</dbReference>